<dbReference type="Proteomes" id="UP000596660">
    <property type="component" value="Unplaced"/>
</dbReference>
<evidence type="ECO:0000256" key="5">
    <source>
        <dbReference type="SAM" id="MobiDB-lite"/>
    </source>
</evidence>
<dbReference type="AlphaFoldDB" id="A0A803M8Y2"/>
<dbReference type="Pfam" id="PF04576">
    <property type="entry name" value="Zein-binding"/>
    <property type="match status" value="1"/>
</dbReference>
<evidence type="ECO:0000256" key="1">
    <source>
        <dbReference type="ARBA" id="ARBA00004370"/>
    </source>
</evidence>
<organism evidence="7 8">
    <name type="scientific">Chenopodium quinoa</name>
    <name type="common">Quinoa</name>
    <dbReference type="NCBI Taxonomy" id="63459"/>
    <lineage>
        <taxon>Eukaryota</taxon>
        <taxon>Viridiplantae</taxon>
        <taxon>Streptophyta</taxon>
        <taxon>Embryophyta</taxon>
        <taxon>Tracheophyta</taxon>
        <taxon>Spermatophyta</taxon>
        <taxon>Magnoliopsida</taxon>
        <taxon>eudicotyledons</taxon>
        <taxon>Gunneridae</taxon>
        <taxon>Pentapetalae</taxon>
        <taxon>Caryophyllales</taxon>
        <taxon>Chenopodiaceae</taxon>
        <taxon>Chenopodioideae</taxon>
        <taxon>Atripliceae</taxon>
        <taxon>Chenopodium</taxon>
    </lineage>
</organism>
<reference evidence="7" key="1">
    <citation type="journal article" date="2017" name="Nature">
        <title>The genome of Chenopodium quinoa.</title>
        <authorList>
            <person name="Jarvis D.E."/>
            <person name="Ho Y.S."/>
            <person name="Lightfoot D.J."/>
            <person name="Schmoeckel S.M."/>
            <person name="Li B."/>
            <person name="Borm T.J.A."/>
            <person name="Ohyanagi H."/>
            <person name="Mineta K."/>
            <person name="Michell C.T."/>
            <person name="Saber N."/>
            <person name="Kharbatia N.M."/>
            <person name="Rupper R.R."/>
            <person name="Sharp A.R."/>
            <person name="Dally N."/>
            <person name="Boughton B.A."/>
            <person name="Woo Y.H."/>
            <person name="Gao G."/>
            <person name="Schijlen E.G.W.M."/>
            <person name="Guo X."/>
            <person name="Momin A.A."/>
            <person name="Negrao S."/>
            <person name="Al-Babili S."/>
            <person name="Gehring C."/>
            <person name="Roessner U."/>
            <person name="Jung C."/>
            <person name="Murphy K."/>
            <person name="Arold S.T."/>
            <person name="Gojobori T."/>
            <person name="van der Linden C.G."/>
            <person name="van Loo E.N."/>
            <person name="Jellen E.N."/>
            <person name="Maughan P.J."/>
            <person name="Tester M."/>
        </authorList>
    </citation>
    <scope>NUCLEOTIDE SEQUENCE [LARGE SCALE GENOMIC DNA]</scope>
    <source>
        <strain evidence="7">cv. PI 614886</strain>
    </source>
</reference>
<evidence type="ECO:0000256" key="4">
    <source>
        <dbReference type="ARBA" id="ARBA00023136"/>
    </source>
</evidence>
<dbReference type="EnsemblPlants" id="AUR62025358-RA">
    <property type="protein sequence ID" value="AUR62025358-RA:cds"/>
    <property type="gene ID" value="AUR62025358"/>
</dbReference>
<name>A0A803M8Y2_CHEQI</name>
<evidence type="ECO:0000313" key="7">
    <source>
        <dbReference type="EnsemblPlants" id="AUR62025358-RA:cds"/>
    </source>
</evidence>
<feature type="compositionally biased region" description="Basic and acidic residues" evidence="5">
    <location>
        <begin position="184"/>
        <end position="195"/>
    </location>
</feature>
<keyword evidence="8" id="KW-1185">Reference proteome</keyword>
<reference evidence="7" key="2">
    <citation type="submission" date="2021-03" db="UniProtKB">
        <authorList>
            <consortium name="EnsemblPlants"/>
        </authorList>
    </citation>
    <scope>IDENTIFICATION</scope>
</reference>
<accession>A0A803M8Y2</accession>
<sequence length="509" mass="57283">MGPMAGRTLSLATPGTNYLKETLHAQQELLQKLYSELDMERESSATAADEALSMILRLQGEKAAVGMEASQYKRIAEEKICHAQETLETFQEVIYQKEMQIASLEFQVQAYRFKLLSMGCDDLGTCEIQYPDNMLSRKNAEESSSRSSLRRNSSLPPPPNNGALSRRASTEGTKSSTPSPHPWQESKGEDPYIRREQDSYWEEIKKLDERLKELDDLKGSSTFPSSEDTNDVSLTSASPMLHPFPENTPAKSDCLESPEIAVSVQACEDSACSTSVQDIFEVPICPLIDQDGNSDKESHNLTFESENRNGKLDSVWSKICKSIVKEKNDWEKKPLLSPDSDPPSLTKTDDAKEIIDWEKKPLFSPSSSNESVKPKECKIDKPLLFKQPAFGVADLEFQQFNRRLKQLEDQRFVTRGQEINADKAEEELRVLWEIRDKIDSMQAEIARWRTKKPLPPDSRSPGCLKEMFVPSLRSVSLILALAVIWLRITSPDQASELGSLVPPLVSELC</sequence>
<dbReference type="Gramene" id="AUR62025358-RA">
    <property type="protein sequence ID" value="AUR62025358-RA:cds"/>
    <property type="gene ID" value="AUR62025358"/>
</dbReference>
<keyword evidence="2" id="KW-0812">Transmembrane</keyword>
<dbReference type="PROSITE" id="PS51775">
    <property type="entry name" value="GTD_BINDING"/>
    <property type="match status" value="1"/>
</dbReference>
<dbReference type="PANTHER" id="PTHR31422">
    <property type="entry name" value="BNAANNG28530D PROTEIN"/>
    <property type="match status" value="1"/>
</dbReference>
<protein>
    <recommendedName>
        <fullName evidence="6">GTD-binding domain-containing protein</fullName>
    </recommendedName>
</protein>
<comment type="subcellular location">
    <subcellularLocation>
        <location evidence="1">Membrane</location>
    </subcellularLocation>
</comment>
<evidence type="ECO:0000259" key="6">
    <source>
        <dbReference type="PROSITE" id="PS51775"/>
    </source>
</evidence>
<keyword evidence="4" id="KW-0472">Membrane</keyword>
<feature type="compositionally biased region" description="Low complexity" evidence="5">
    <location>
        <begin position="145"/>
        <end position="154"/>
    </location>
</feature>
<feature type="region of interest" description="Disordered" evidence="5">
    <location>
        <begin position="217"/>
        <end position="253"/>
    </location>
</feature>
<feature type="compositionally biased region" description="Polar residues" evidence="5">
    <location>
        <begin position="219"/>
        <end position="238"/>
    </location>
</feature>
<evidence type="ECO:0000313" key="8">
    <source>
        <dbReference type="Proteomes" id="UP000596660"/>
    </source>
</evidence>
<feature type="region of interest" description="Disordered" evidence="5">
    <location>
        <begin position="136"/>
        <end position="195"/>
    </location>
</feature>
<proteinExistence type="predicted"/>
<dbReference type="GO" id="GO:0080115">
    <property type="term" value="F:myosin XI tail binding"/>
    <property type="evidence" value="ECO:0007669"/>
    <property type="project" value="UniProtKB-ARBA"/>
</dbReference>
<keyword evidence="3" id="KW-1133">Transmembrane helix</keyword>
<evidence type="ECO:0000256" key="3">
    <source>
        <dbReference type="ARBA" id="ARBA00022989"/>
    </source>
</evidence>
<evidence type="ECO:0000256" key="2">
    <source>
        <dbReference type="ARBA" id="ARBA00022692"/>
    </source>
</evidence>
<dbReference type="InterPro" id="IPR007656">
    <property type="entry name" value="GTD-bd"/>
</dbReference>
<dbReference type="PANTHER" id="PTHR31422:SF1">
    <property type="entry name" value="GTD-BINDING DOMAIN-CONTAINING PROTEIN"/>
    <property type="match status" value="1"/>
</dbReference>
<dbReference type="GO" id="GO:0016020">
    <property type="term" value="C:membrane"/>
    <property type="evidence" value="ECO:0007669"/>
    <property type="project" value="UniProtKB-SubCell"/>
</dbReference>
<feature type="domain" description="GTD-binding" evidence="6">
    <location>
        <begin position="14"/>
        <end position="112"/>
    </location>
</feature>